<dbReference type="Proteomes" id="UP000282759">
    <property type="component" value="Unassembled WGS sequence"/>
</dbReference>
<gene>
    <name evidence="3" type="ORF">EOD41_08105</name>
</gene>
<name>A0A3S2V9D8_9SPHI</name>
<feature type="compositionally biased region" description="Basic and acidic residues" evidence="1">
    <location>
        <begin position="600"/>
        <end position="659"/>
    </location>
</feature>
<comment type="caution">
    <text evidence="3">The sequence shown here is derived from an EMBL/GenBank/DDBJ whole genome shotgun (WGS) entry which is preliminary data.</text>
</comment>
<organism evidence="3 4">
    <name type="scientific">Mucilaginibacter limnophilus</name>
    <dbReference type="NCBI Taxonomy" id="1932778"/>
    <lineage>
        <taxon>Bacteria</taxon>
        <taxon>Pseudomonadati</taxon>
        <taxon>Bacteroidota</taxon>
        <taxon>Sphingobacteriia</taxon>
        <taxon>Sphingobacteriales</taxon>
        <taxon>Sphingobacteriaceae</taxon>
        <taxon>Mucilaginibacter</taxon>
    </lineage>
</organism>
<evidence type="ECO:0000313" key="4">
    <source>
        <dbReference type="Proteomes" id="UP000282759"/>
    </source>
</evidence>
<evidence type="ECO:0000256" key="1">
    <source>
        <dbReference type="SAM" id="MobiDB-lite"/>
    </source>
</evidence>
<evidence type="ECO:0000313" key="3">
    <source>
        <dbReference type="EMBL" id="RVU01908.1"/>
    </source>
</evidence>
<dbReference type="EMBL" id="SACK01000002">
    <property type="protein sequence ID" value="RVU01908.1"/>
    <property type="molecule type" value="Genomic_DNA"/>
</dbReference>
<feature type="region of interest" description="Disordered" evidence="1">
    <location>
        <begin position="592"/>
        <end position="659"/>
    </location>
</feature>
<dbReference type="RefSeq" id="WP_127704272.1">
    <property type="nucleotide sequence ID" value="NZ_SACK01000002.1"/>
</dbReference>
<sequence length="659" mass="75205">MTDTSTPKRRIKKWPFLVLAVLLAIGATGYYLYNKYLAGNKWKPLLQAKLKELVLNSTDSLYRIEYSDFNIDLNSGNASLEDFKLIPDTNVYNKLVALKKAPDNLFTLSVKKLQLKNFKAKKAYDEKVLNMDGIFIDKPDLMIVNKRLAFNDTVKVGKSKTPYQVISKVFKQLHIDSVGLKDVSLTYINKNGPVAKRSALKNLDINVSDIFIDSLSAQDTSRFYYTRGVNVTVRDYKINTPDNLYEAKVDKIFFSTSGRNISLDKVSFLPRYNKRQFYIKRGTPGDIFSLKFKKISIDDIDLQRFLRDQKLYAGILNLVNADVEIYNNNAYKGKKRSKIGKDPHQALQKVALEMRLKRLNLKNANIEYKEADAKTGFTGVIQFKKTNGYILNMTNDAPAKKLNKYMTAHINTRFMNAGNLTVNFKFDLTSPTGAFNYNGTLGRFNGRVLDKLVKPLVLVHVESADVQKLHFNVNASNYYGKGQLQFYYNNLKVDLLKKEEGKRQLQKQGFISKIANTLIIEDDNPDKDGKFRPGPINVARDPKTGFFSFLYKALLDGLKPSVGFDAKTEKRVNNTVSTISNLVDKFNTFKENRKKRREEKKKEKALKEAQEAKEKATEEAKEKAEKEAKEKAKAEKKAQEEKEEAAKKAAEEQLKQEGN</sequence>
<dbReference type="OrthoDB" id="814802at2"/>
<accession>A0A3S2V9D8</accession>
<keyword evidence="2" id="KW-1133">Transmembrane helix</keyword>
<evidence type="ECO:0008006" key="5">
    <source>
        <dbReference type="Google" id="ProtNLM"/>
    </source>
</evidence>
<keyword evidence="4" id="KW-1185">Reference proteome</keyword>
<keyword evidence="2" id="KW-0472">Membrane</keyword>
<dbReference type="AlphaFoldDB" id="A0A3S2V9D8"/>
<keyword evidence="2" id="KW-0812">Transmembrane</keyword>
<reference evidence="3 4" key="1">
    <citation type="submission" date="2019-01" db="EMBL/GenBank/DDBJ databases">
        <authorList>
            <person name="Chen W.-M."/>
        </authorList>
    </citation>
    <scope>NUCLEOTIDE SEQUENCE [LARGE SCALE GENOMIC DNA]</scope>
    <source>
        <strain evidence="3 4">YBJ-36</strain>
    </source>
</reference>
<feature type="transmembrane region" description="Helical" evidence="2">
    <location>
        <begin position="14"/>
        <end position="33"/>
    </location>
</feature>
<evidence type="ECO:0000256" key="2">
    <source>
        <dbReference type="SAM" id="Phobius"/>
    </source>
</evidence>
<proteinExistence type="predicted"/>
<protein>
    <recommendedName>
        <fullName evidence="5">DUF748 domain-containing protein</fullName>
    </recommendedName>
</protein>